<evidence type="ECO:0000313" key="4">
    <source>
        <dbReference type="Proteomes" id="UP000243255"/>
    </source>
</evidence>
<keyword evidence="1" id="KW-0051">Antiviral defense</keyword>
<dbReference type="InterPro" id="IPR013414">
    <property type="entry name" value="Cas7/Cst2/DevR_sub_I-B/Tneap"/>
</dbReference>
<dbReference type="OrthoDB" id="9781560at2"/>
<dbReference type="EMBL" id="FQWX01000020">
    <property type="protein sequence ID" value="SHH12069.1"/>
    <property type="molecule type" value="Genomic_DNA"/>
</dbReference>
<protein>
    <submittedName>
        <fullName evidence="3">CRISPR-associated autoregulator, Cst2 family</fullName>
    </submittedName>
</protein>
<dbReference type="Proteomes" id="UP000243255">
    <property type="component" value="Unassembled WGS sequence"/>
</dbReference>
<proteinExistence type="predicted"/>
<dbReference type="RefSeq" id="WP_073126491.1">
    <property type="nucleotide sequence ID" value="NZ_BAABCH010000094.1"/>
</dbReference>
<dbReference type="Pfam" id="PF01905">
    <property type="entry name" value="DevR"/>
    <property type="match status" value="1"/>
</dbReference>
<dbReference type="NCBIfam" id="TIGR02585">
    <property type="entry name" value="cas_Cst2_DevR"/>
    <property type="match status" value="1"/>
</dbReference>
<evidence type="ECO:0000256" key="1">
    <source>
        <dbReference type="ARBA" id="ARBA00023118"/>
    </source>
</evidence>
<sequence length="303" mass="34722">MKRGLTFTVITQAQSLNYGEGIGNISELKKLTRADGNMYTFASRQCIRYDIVRLAADVFNWNLQVVDKAKGTIQFRDDMTIKESKEMDLFGYMKTNKKDDKDKGGSLTREATVRLSNLISLEPYRSDMDFLNNKGLADRIGEHPNLANVEQHLSYYTYTVTIDLSKIGIDGEIELSNEERCNRVIEFLEIIKILNRNIRGRQENLSPLFVVGGLYDIANPFFLGRVKIDIDKNGYKINNESIKDVVESTFLGKELKESTYMGIVEDAFTNKNDFEEILGENLMTVDKFFSQLIKGVKEYYEVN</sequence>
<dbReference type="InterPro" id="IPR010154">
    <property type="entry name" value="CRISPR-assoc_Cas7/Cst2/DevR"/>
</dbReference>
<keyword evidence="4" id="KW-1185">Reference proteome</keyword>
<dbReference type="GO" id="GO:0051607">
    <property type="term" value="P:defense response to virus"/>
    <property type="evidence" value="ECO:0007669"/>
    <property type="project" value="UniProtKB-KW"/>
</dbReference>
<name>A0A1M5QEA1_9FIRM</name>
<evidence type="ECO:0000313" key="3">
    <source>
        <dbReference type="EMBL" id="SHH12069.1"/>
    </source>
</evidence>
<reference evidence="4" key="1">
    <citation type="submission" date="2016-11" db="EMBL/GenBank/DDBJ databases">
        <authorList>
            <person name="Varghese N."/>
            <person name="Submissions S."/>
        </authorList>
    </citation>
    <scope>NUCLEOTIDE SEQUENCE [LARGE SCALE GENOMIC DNA]</scope>
    <source>
        <strain evidence="4">DSM 2635</strain>
    </source>
</reference>
<comment type="function">
    <text evidence="2">CRISPR (clustered regularly interspaced short palindromic repeat) is an adaptive immune system that provides protection against mobile genetic elements (viruses, transposable elements and conjugative plasmids). CRISPR clusters contain spacers, sequences complementary to antecedent mobile elements, and target invading nucleic acids. CRISPR clusters are transcribed and processed into CRISPR RNA (crRNA).</text>
</comment>
<dbReference type="STRING" id="1121321.SAMN04488530_12028"/>
<dbReference type="AlphaFoldDB" id="A0A1M5QEA1"/>
<gene>
    <name evidence="3" type="ORF">SAMN04488530_12028</name>
</gene>
<dbReference type="NCBIfam" id="TIGR01875">
    <property type="entry name" value="cas_MJ0381"/>
    <property type="match status" value="1"/>
</dbReference>
<accession>A0A1M5QEA1</accession>
<organism evidence="3 4">
    <name type="scientific">Asaccharospora irregularis DSM 2635</name>
    <dbReference type="NCBI Taxonomy" id="1121321"/>
    <lineage>
        <taxon>Bacteria</taxon>
        <taxon>Bacillati</taxon>
        <taxon>Bacillota</taxon>
        <taxon>Clostridia</taxon>
        <taxon>Peptostreptococcales</taxon>
        <taxon>Peptostreptococcaceae</taxon>
        <taxon>Asaccharospora</taxon>
    </lineage>
</organism>
<evidence type="ECO:0000256" key="2">
    <source>
        <dbReference type="ARBA" id="ARBA00025626"/>
    </source>
</evidence>